<dbReference type="PROSITE" id="PS00198">
    <property type="entry name" value="4FE4S_FER_1"/>
    <property type="match status" value="1"/>
</dbReference>
<dbReference type="InterPro" id="IPR017900">
    <property type="entry name" value="4Fe4S_Fe_S_CS"/>
</dbReference>
<reference evidence="5 6" key="1">
    <citation type="submission" date="2017-01" db="EMBL/GenBank/DDBJ databases">
        <authorList>
            <person name="Erauso G."/>
        </authorList>
    </citation>
    <scope>NUCLEOTIDE SEQUENCE [LARGE SCALE GENOMIC DNA]</scope>
    <source>
        <strain evidence="5">MESINF1</strain>
    </source>
</reference>
<keyword evidence="3" id="KW-0411">Iron-sulfur</keyword>
<proteinExistence type="predicted"/>
<dbReference type="PANTHER" id="PTHR43312:SF1">
    <property type="entry name" value="NADP-DEPENDENT OXIDOREDUCTASE DOMAIN-CONTAINING PROTEIN"/>
    <property type="match status" value="1"/>
</dbReference>
<sequence length="367" mass="41443">MEYRSLGKTGLKLSLLGLGGFHLLEVGVETVGKMVKKYIDAGGNYFETARSYGDGDSERKLSNFLPEEGVIVATKTGERTFEGSRRQLMESLKALGRDHIDILFLHAVTENGDWEKITSSDGALKTLEWAKTEGLIRFAGITSHGYGGTLFRALREYPFDLFMTHFNYFDRFNFPEIEMKILPYALSNGIGILAMKPLADGYLWRSVEEAFRYVKTLPVSCIVSGMNSMEHLDEDLLALDRPSMTPFELDELFSGAPELADYVCRQCMKCLPCPEGINIPGFFLSEGRYDRQMLDGRIGNAPDYALRDRLAHWFSSEEQGRREFEALSPGIDSCTDCGICSQRCPYGLDVPRKLRIVKSKFERGFVW</sequence>
<keyword evidence="2" id="KW-0408">Iron</keyword>
<dbReference type="RefSeq" id="WP_169700020.1">
    <property type="nucleotide sequence ID" value="NZ_LS974202.1"/>
</dbReference>
<dbReference type="PROSITE" id="PS51379">
    <property type="entry name" value="4FE4S_FER_2"/>
    <property type="match status" value="1"/>
</dbReference>
<dbReference type="GO" id="GO:0046872">
    <property type="term" value="F:metal ion binding"/>
    <property type="evidence" value="ECO:0007669"/>
    <property type="project" value="UniProtKB-KW"/>
</dbReference>
<organism evidence="5 6">
    <name type="scientific">Mesotoga infera</name>
    <dbReference type="NCBI Taxonomy" id="1236046"/>
    <lineage>
        <taxon>Bacteria</taxon>
        <taxon>Thermotogati</taxon>
        <taxon>Thermotogota</taxon>
        <taxon>Thermotogae</taxon>
        <taxon>Kosmotogales</taxon>
        <taxon>Kosmotogaceae</taxon>
        <taxon>Mesotoga</taxon>
    </lineage>
</organism>
<keyword evidence="6" id="KW-1185">Reference proteome</keyword>
<dbReference type="KEGG" id="minf:MESINF_2435"/>
<dbReference type="Pfam" id="PF00248">
    <property type="entry name" value="Aldo_ket_red"/>
    <property type="match status" value="1"/>
</dbReference>
<dbReference type="CDD" id="cd19100">
    <property type="entry name" value="AKR_unchar"/>
    <property type="match status" value="1"/>
</dbReference>
<dbReference type="InterPro" id="IPR023210">
    <property type="entry name" value="NADP_OxRdtase_dom"/>
</dbReference>
<evidence type="ECO:0000259" key="4">
    <source>
        <dbReference type="PROSITE" id="PS51379"/>
    </source>
</evidence>
<dbReference type="SUPFAM" id="SSF46548">
    <property type="entry name" value="alpha-helical ferredoxin"/>
    <property type="match status" value="1"/>
</dbReference>
<evidence type="ECO:0000256" key="1">
    <source>
        <dbReference type="ARBA" id="ARBA00022723"/>
    </source>
</evidence>
<keyword evidence="1" id="KW-0479">Metal-binding</keyword>
<dbReference type="InterPro" id="IPR053135">
    <property type="entry name" value="AKR2_Oxidoreductase"/>
</dbReference>
<dbReference type="Pfam" id="PF13183">
    <property type="entry name" value="Fer4_8"/>
    <property type="match status" value="1"/>
</dbReference>
<feature type="domain" description="4Fe-4S ferredoxin-type" evidence="4">
    <location>
        <begin position="327"/>
        <end position="353"/>
    </location>
</feature>
<protein>
    <submittedName>
        <fullName evidence="5">Putative oxidoreductase of aldo/keto reductase family</fullName>
    </submittedName>
</protein>
<evidence type="ECO:0000256" key="2">
    <source>
        <dbReference type="ARBA" id="ARBA00023004"/>
    </source>
</evidence>
<evidence type="ECO:0000313" key="6">
    <source>
        <dbReference type="Proteomes" id="UP000250796"/>
    </source>
</evidence>
<dbReference type="PANTHER" id="PTHR43312">
    <property type="entry name" value="D-THREO-ALDOSE 1-DEHYDROGENASE"/>
    <property type="match status" value="1"/>
</dbReference>
<dbReference type="InterPro" id="IPR036812">
    <property type="entry name" value="NAD(P)_OxRdtase_dom_sf"/>
</dbReference>
<dbReference type="GO" id="GO:0051536">
    <property type="term" value="F:iron-sulfur cluster binding"/>
    <property type="evidence" value="ECO:0007669"/>
    <property type="project" value="UniProtKB-KW"/>
</dbReference>
<dbReference type="Proteomes" id="UP000250796">
    <property type="component" value="Chromosome MESINF"/>
</dbReference>
<evidence type="ECO:0000256" key="3">
    <source>
        <dbReference type="ARBA" id="ARBA00023014"/>
    </source>
</evidence>
<dbReference type="InterPro" id="IPR017896">
    <property type="entry name" value="4Fe4S_Fe-S-bd"/>
</dbReference>
<dbReference type="AlphaFoldDB" id="A0A7Z7LHA4"/>
<name>A0A7Z7LHA4_9BACT</name>
<dbReference type="EMBL" id="LS974202">
    <property type="protein sequence ID" value="SSC13875.1"/>
    <property type="molecule type" value="Genomic_DNA"/>
</dbReference>
<dbReference type="SUPFAM" id="SSF51430">
    <property type="entry name" value="NAD(P)-linked oxidoreductase"/>
    <property type="match status" value="1"/>
</dbReference>
<accession>A0A7Z7LHA4</accession>
<gene>
    <name evidence="5" type="ORF">MESINF_2435</name>
</gene>
<evidence type="ECO:0000313" key="5">
    <source>
        <dbReference type="EMBL" id="SSC13875.1"/>
    </source>
</evidence>
<dbReference type="Gene3D" id="3.20.20.100">
    <property type="entry name" value="NADP-dependent oxidoreductase domain"/>
    <property type="match status" value="1"/>
</dbReference>